<keyword evidence="2" id="KW-1185">Reference proteome</keyword>
<organism evidence="1 2">
    <name type="scientific">Streptomyces varsoviensis</name>
    <dbReference type="NCBI Taxonomy" id="67373"/>
    <lineage>
        <taxon>Bacteria</taxon>
        <taxon>Bacillati</taxon>
        <taxon>Actinomycetota</taxon>
        <taxon>Actinomycetes</taxon>
        <taxon>Kitasatosporales</taxon>
        <taxon>Streptomycetaceae</taxon>
        <taxon>Streptomyces</taxon>
    </lineage>
</organism>
<accession>A0ABR5IZD9</accession>
<evidence type="ECO:0000313" key="1">
    <source>
        <dbReference type="EMBL" id="KOG86467.1"/>
    </source>
</evidence>
<dbReference type="PANTHER" id="PTHR34613">
    <property type="entry name" value="SLL0800 PROTEIN"/>
    <property type="match status" value="1"/>
</dbReference>
<dbReference type="EMBL" id="LGUT01002820">
    <property type="protein sequence ID" value="KOG86467.1"/>
    <property type="molecule type" value="Genomic_DNA"/>
</dbReference>
<evidence type="ECO:0000313" key="2">
    <source>
        <dbReference type="Proteomes" id="UP000037020"/>
    </source>
</evidence>
<gene>
    <name evidence="1" type="ORF">ADK38_30865</name>
</gene>
<dbReference type="RefSeq" id="WP_030887039.1">
    <property type="nucleotide sequence ID" value="NZ_JBIRHZ010000003.1"/>
</dbReference>
<sequence length="307" mass="33105">MVNSPHEASHRIFQDRPELVTPIFRVLGVPLAAKVSVDVLTGDVTEIRPLERRVDSVLRVEPSDGGAFLLAIEAQGRRDPDKAASWTYYLAYLAAKYGIPALLLVICQDRATARWATGPFRTGVEGWTALTTHPLVIGPDSLPVITSPTEAARNLDLATFSALTHAKDPDPTAILEALASALGTADSAAVAYYSEMLEIGLGDTPARDTWRTLMPLPANFPGTYFPGRGTLIEETYLRGEAAGTTKTKAQSILELLAGRGVPVPESVRERITGCTDLDTLNRWFNRAITATSTDELFTEAEAEAAAE</sequence>
<proteinExistence type="predicted"/>
<reference evidence="1 2" key="1">
    <citation type="submission" date="2015-07" db="EMBL/GenBank/DDBJ databases">
        <authorList>
            <person name="Ju K.-S."/>
            <person name="Doroghazi J.R."/>
            <person name="Metcalf W.W."/>
        </authorList>
    </citation>
    <scope>NUCLEOTIDE SEQUENCE [LARGE SCALE GENOMIC DNA]</scope>
    <source>
        <strain evidence="1 2">NRRL B-3589</strain>
    </source>
</reference>
<dbReference type="PANTHER" id="PTHR34613:SF1">
    <property type="entry name" value="SLL6017 PROTEIN"/>
    <property type="match status" value="1"/>
</dbReference>
<evidence type="ECO:0008006" key="3">
    <source>
        <dbReference type="Google" id="ProtNLM"/>
    </source>
</evidence>
<name>A0ABR5IZD9_9ACTN</name>
<dbReference type="Proteomes" id="UP000037020">
    <property type="component" value="Unassembled WGS sequence"/>
</dbReference>
<protein>
    <recommendedName>
        <fullName evidence="3">Transposase (putative) YhgA-like domain-containing protein</fullName>
    </recommendedName>
</protein>
<comment type="caution">
    <text evidence="1">The sequence shown here is derived from an EMBL/GenBank/DDBJ whole genome shotgun (WGS) entry which is preliminary data.</text>
</comment>